<feature type="domain" description="Cobalamin-independent methionine synthase MetE C-terminal/archaeal" evidence="1">
    <location>
        <begin position="12"/>
        <end position="72"/>
    </location>
</feature>
<accession>A0A1M5BEL1</accession>
<name>A0A1M5BEL1_VIBGA</name>
<dbReference type="EMBL" id="FQUH01000009">
    <property type="protein sequence ID" value="SHF40777.1"/>
    <property type="molecule type" value="Genomic_DNA"/>
</dbReference>
<organism evidence="2 3">
    <name type="scientific">Vibrio gazogenes DSM 21264 = NBRC 103151</name>
    <dbReference type="NCBI Taxonomy" id="1123492"/>
    <lineage>
        <taxon>Bacteria</taxon>
        <taxon>Pseudomonadati</taxon>
        <taxon>Pseudomonadota</taxon>
        <taxon>Gammaproteobacteria</taxon>
        <taxon>Vibrionales</taxon>
        <taxon>Vibrionaceae</taxon>
        <taxon>Vibrio</taxon>
    </lineage>
</organism>
<dbReference type="CDD" id="cd03311">
    <property type="entry name" value="CIMS_C_terminal_like"/>
    <property type="match status" value="1"/>
</dbReference>
<protein>
    <submittedName>
        <fullName evidence="2">Methionine synthase II (Cobalamin-independent)</fullName>
    </submittedName>
</protein>
<reference evidence="3" key="1">
    <citation type="submission" date="2016-11" db="EMBL/GenBank/DDBJ databases">
        <authorList>
            <person name="Varghese N."/>
            <person name="Submissions S."/>
        </authorList>
    </citation>
    <scope>NUCLEOTIDE SEQUENCE [LARGE SCALE GENOMIC DNA]</scope>
    <source>
        <strain evidence="3">DSM 21264</strain>
    </source>
</reference>
<keyword evidence="3" id="KW-1185">Reference proteome</keyword>
<dbReference type="Proteomes" id="UP000184159">
    <property type="component" value="Unassembled WGS sequence"/>
</dbReference>
<evidence type="ECO:0000313" key="2">
    <source>
        <dbReference type="EMBL" id="SHF40777.1"/>
    </source>
</evidence>
<dbReference type="RefSeq" id="WP_072959142.1">
    <property type="nucleotide sequence ID" value="NZ_FQUH01000009.1"/>
</dbReference>
<proteinExistence type="predicted"/>
<dbReference type="SUPFAM" id="SSF51726">
    <property type="entry name" value="UROD/MetE-like"/>
    <property type="match status" value="1"/>
</dbReference>
<dbReference type="PANTHER" id="PTHR43844">
    <property type="entry name" value="METHIONINE SYNTHASE"/>
    <property type="match status" value="1"/>
</dbReference>
<evidence type="ECO:0000313" key="3">
    <source>
        <dbReference type="Proteomes" id="UP000184159"/>
    </source>
</evidence>
<evidence type="ECO:0000259" key="1">
    <source>
        <dbReference type="Pfam" id="PF01717"/>
    </source>
</evidence>
<dbReference type="InterPro" id="IPR038071">
    <property type="entry name" value="UROD/MetE-like_sf"/>
</dbReference>
<dbReference type="GO" id="GO:0008270">
    <property type="term" value="F:zinc ion binding"/>
    <property type="evidence" value="ECO:0007669"/>
    <property type="project" value="InterPro"/>
</dbReference>
<dbReference type="InterPro" id="IPR002629">
    <property type="entry name" value="Met_Synth_C/arc"/>
</dbReference>
<gene>
    <name evidence="2" type="ORF">SAMN02745781_02212</name>
</gene>
<dbReference type="NCBIfam" id="NF005085">
    <property type="entry name" value="PRK06520.1"/>
    <property type="match status" value="1"/>
</dbReference>
<dbReference type="AlphaFoldDB" id="A0A1M5BEL1"/>
<dbReference type="Gene3D" id="3.20.20.210">
    <property type="match status" value="1"/>
</dbReference>
<dbReference type="Pfam" id="PF01717">
    <property type="entry name" value="Meth_synt_2"/>
    <property type="match status" value="1"/>
</dbReference>
<dbReference type="PANTHER" id="PTHR43844:SF1">
    <property type="entry name" value="METHIONINE SYNTHASE"/>
    <property type="match status" value="1"/>
</dbReference>
<sequence>MSLSVPPFRADVVGSYLRPAYLHQARRQFAEGQLTQQQLTDIEDQAISELVDHQKAAGLQVITDGEFRRSWWHLDFMWGINGVEKFEIEQGYLFSQMETRPESIRLSGKISGENHPFLAHFRFLMQFAEAGIVPRLTVPAPAQFLKELQRPCNLEQTQAIYPNETDLLDAIVQTYQTFIEELYALGCRNLQIDDCTWGMLTDPKIAAKASTPIEATCGCGDSHEFDHTQSIASLTEKLLLVNNRSIANAPADLILTTHVCRGNYRSTWAASGGYEPIADVLFAKENVSAFYLEFDTDRSGDFSPLAKVPQDKQVVLGLVSSKIGALENKQEVIARIHEAAQYVPLENLCLSTQCGFASTEEGNELTDAQQWQKIAFVKEVAEQVWGDRLSMT</sequence>
<dbReference type="GO" id="GO:0003871">
    <property type="term" value="F:5-methyltetrahydropteroyltriglutamate-homocysteine S-methyltransferase activity"/>
    <property type="evidence" value="ECO:0007669"/>
    <property type="project" value="InterPro"/>
</dbReference>
<dbReference type="GO" id="GO:0009086">
    <property type="term" value="P:methionine biosynthetic process"/>
    <property type="evidence" value="ECO:0007669"/>
    <property type="project" value="InterPro"/>
</dbReference>